<dbReference type="AlphaFoldDB" id="A0AAV9G620"/>
<sequence>MWIRDALPLSIPGMRTLIYGYDSLLVHSSSFQSISDIAKTLALELKGNGWTLPSSKPIILLAHSLGGLVLKEAIVQMADRDKSFSGILNNISGAVMFGVPSLGMQQCHLMAMVEGQPNEFLIEDLSRQTGVYLRDLSAKFDGLSFLQRAKVFWAYETRESPTVERQDDNTWARTGPPAVLVSPDSATCNRHRKNKAETFPINEDHSKMVKFSRGDQNLLVVTQLIRGELDYTPERFSRSSTLMDLETRPRPSIHGRSGPTASISAQAQAADLTEVNKQPEETKTLQEPESPERLEELGKLLHSTEDALRQLQSSELDLRFQQIEDPFQDTFEWAFHLPILTDWLQQRFNSKVFWIYGKPGSGKSTFMKFLFQSDKTWELLHDWKSEGREIRAGFFFHYRGSAIQKSFEGVLRSLIAQVLSPHSASYRERHNETWELYQRAKRQCQNLKSRIATEHETMKSTAKRINDIKKEIETEQDKMKQLMDDQLRANLEDNGEDDHDDFDEDPIQKDLKKTRHTLESLHNELKTQRKRHASCKTELPELDEQLRSKMREIQYLDQRCLDEDDIPTRTFLAQVVTEFEKRDSRLIPKLEKIVRRILNQEALEMDIILFFDALDEFDGHPDVISQFMKDLAQGSPQSKTRVKICLSSRPWKALQDHFSAYPQLALEMHTKYDIEDYVTRSVRRWSSTESFAHRLISTILTRANGVFLWVRLAVRVLSEALTVDGRPATLEQLEARLRELPEDLFEFYRLIVERIGRLNRRRTFALLELLARHNPDGPQLTAAEAREAVLVSDCTDFQDAEEVIAAARACDKADRARIDLATWGGGLVEIKRDRPQLMHQTVLEFVMGLDFKKVVLGDHLADFVSENGHLFHVRYWASRKNWENLSWSFVRRHLSVKTYGSKHLYFDVDKGIHGFGEFQHLAYHSERAEATTGRSQFDFFDSLSILQQKAASVDSWAKTFLFAIVSCGLTLGTRDWIAKNPGDLERLTHGSSENDEAEFPLFSSTFFAPILPGFHTGYLKIFPLLLDNGFQIGADRYFFPLVCAALWDSEFRKGSRVIDQSTLLEAATLALQHGQDANAEVHLEIFDGRNDNLGAKFVKAGGLHVCLPALAERIIQHGGNPNKVDELGLTALDWVLEFPSYMRRRGTWDCKRRYDMCTILVQAGAAISYRSRKKALRHSLAEFEAEGYDTRLLYDTLVVEGEGGTSDWKLPTVGGKRKRRRKRVDSSDSELPVSSDEY</sequence>
<comment type="caution">
    <text evidence="5">The sequence shown here is derived from an EMBL/GenBank/DDBJ whole genome shotgun (WGS) entry which is preliminary data.</text>
</comment>
<proteinExistence type="predicted"/>
<keyword evidence="2" id="KW-0175">Coiled coil</keyword>
<dbReference type="Pfam" id="PF24883">
    <property type="entry name" value="NPHP3_N"/>
    <property type="match status" value="1"/>
</dbReference>
<evidence type="ECO:0000256" key="2">
    <source>
        <dbReference type="SAM" id="Coils"/>
    </source>
</evidence>
<dbReference type="PANTHER" id="PTHR10039:SF5">
    <property type="entry name" value="NACHT DOMAIN-CONTAINING PROTEIN"/>
    <property type="match status" value="1"/>
</dbReference>
<reference evidence="5" key="2">
    <citation type="submission" date="2023-05" db="EMBL/GenBank/DDBJ databases">
        <authorList>
            <consortium name="Lawrence Berkeley National Laboratory"/>
            <person name="Steindorff A."/>
            <person name="Hensen N."/>
            <person name="Bonometti L."/>
            <person name="Westerberg I."/>
            <person name="Brannstrom I.O."/>
            <person name="Guillou S."/>
            <person name="Cros-Aarteil S."/>
            <person name="Calhoun S."/>
            <person name="Haridas S."/>
            <person name="Kuo A."/>
            <person name="Mondo S."/>
            <person name="Pangilinan J."/>
            <person name="Riley R."/>
            <person name="Labutti K."/>
            <person name="Andreopoulos B."/>
            <person name="Lipzen A."/>
            <person name="Chen C."/>
            <person name="Yanf M."/>
            <person name="Daum C."/>
            <person name="Ng V."/>
            <person name="Clum A."/>
            <person name="Ohm R."/>
            <person name="Martin F."/>
            <person name="Silar P."/>
            <person name="Natvig D."/>
            <person name="Lalanne C."/>
            <person name="Gautier V."/>
            <person name="Ament-Velasquez S.L."/>
            <person name="Kruys A."/>
            <person name="Hutchinson M.I."/>
            <person name="Powell A.J."/>
            <person name="Barry K."/>
            <person name="Miller A.N."/>
            <person name="Grigoriev I.V."/>
            <person name="Debuchy R."/>
            <person name="Gladieux P."/>
            <person name="Thoren M.H."/>
            <person name="Johannesson H."/>
        </authorList>
    </citation>
    <scope>NUCLEOTIDE SEQUENCE</scope>
    <source>
        <strain evidence="5">PSN243</strain>
    </source>
</reference>
<keyword evidence="6" id="KW-1185">Reference proteome</keyword>
<keyword evidence="1" id="KW-0677">Repeat</keyword>
<feature type="region of interest" description="Disordered" evidence="3">
    <location>
        <begin position="247"/>
        <end position="292"/>
    </location>
</feature>
<feature type="region of interest" description="Disordered" evidence="3">
    <location>
        <begin position="1206"/>
        <end position="1238"/>
    </location>
</feature>
<evidence type="ECO:0000256" key="1">
    <source>
        <dbReference type="ARBA" id="ARBA00022737"/>
    </source>
</evidence>
<evidence type="ECO:0000259" key="4">
    <source>
        <dbReference type="Pfam" id="PF24883"/>
    </source>
</evidence>
<evidence type="ECO:0000313" key="6">
    <source>
        <dbReference type="Proteomes" id="UP001321760"/>
    </source>
</evidence>
<dbReference type="InterPro" id="IPR027417">
    <property type="entry name" value="P-loop_NTPase"/>
</dbReference>
<evidence type="ECO:0000256" key="3">
    <source>
        <dbReference type="SAM" id="MobiDB-lite"/>
    </source>
</evidence>
<protein>
    <recommendedName>
        <fullName evidence="4">Nephrocystin 3-like N-terminal domain-containing protein</fullName>
    </recommendedName>
</protein>
<accession>A0AAV9G620</accession>
<dbReference type="InterPro" id="IPR029058">
    <property type="entry name" value="AB_hydrolase_fold"/>
</dbReference>
<gene>
    <name evidence="5" type="ORF">QBC34DRAFT_416019</name>
</gene>
<feature type="coiled-coil region" evidence="2">
    <location>
        <begin position="437"/>
        <end position="485"/>
    </location>
</feature>
<dbReference type="Proteomes" id="UP001321760">
    <property type="component" value="Unassembled WGS sequence"/>
</dbReference>
<feature type="coiled-coil region" evidence="2">
    <location>
        <begin position="511"/>
        <end position="538"/>
    </location>
</feature>
<dbReference type="PANTHER" id="PTHR10039">
    <property type="entry name" value="AMELOGENIN"/>
    <property type="match status" value="1"/>
</dbReference>
<evidence type="ECO:0000313" key="5">
    <source>
        <dbReference type="EMBL" id="KAK4444026.1"/>
    </source>
</evidence>
<dbReference type="Gene3D" id="3.40.50.300">
    <property type="entry name" value="P-loop containing nucleotide triphosphate hydrolases"/>
    <property type="match status" value="1"/>
</dbReference>
<name>A0AAV9G620_9PEZI</name>
<feature type="domain" description="Nephrocystin 3-like N-terminal" evidence="4">
    <location>
        <begin position="329"/>
        <end position="455"/>
    </location>
</feature>
<dbReference type="Gene3D" id="1.25.40.20">
    <property type="entry name" value="Ankyrin repeat-containing domain"/>
    <property type="match status" value="1"/>
</dbReference>
<organism evidence="5 6">
    <name type="scientific">Podospora aff. communis PSN243</name>
    <dbReference type="NCBI Taxonomy" id="3040156"/>
    <lineage>
        <taxon>Eukaryota</taxon>
        <taxon>Fungi</taxon>
        <taxon>Dikarya</taxon>
        <taxon>Ascomycota</taxon>
        <taxon>Pezizomycotina</taxon>
        <taxon>Sordariomycetes</taxon>
        <taxon>Sordariomycetidae</taxon>
        <taxon>Sordariales</taxon>
        <taxon>Podosporaceae</taxon>
        <taxon>Podospora</taxon>
    </lineage>
</organism>
<reference evidence="5" key="1">
    <citation type="journal article" date="2023" name="Mol. Phylogenet. Evol.">
        <title>Genome-scale phylogeny and comparative genomics of the fungal order Sordariales.</title>
        <authorList>
            <person name="Hensen N."/>
            <person name="Bonometti L."/>
            <person name="Westerberg I."/>
            <person name="Brannstrom I.O."/>
            <person name="Guillou S."/>
            <person name="Cros-Aarteil S."/>
            <person name="Calhoun S."/>
            <person name="Haridas S."/>
            <person name="Kuo A."/>
            <person name="Mondo S."/>
            <person name="Pangilinan J."/>
            <person name="Riley R."/>
            <person name="LaButti K."/>
            <person name="Andreopoulos B."/>
            <person name="Lipzen A."/>
            <person name="Chen C."/>
            <person name="Yan M."/>
            <person name="Daum C."/>
            <person name="Ng V."/>
            <person name="Clum A."/>
            <person name="Steindorff A."/>
            <person name="Ohm R.A."/>
            <person name="Martin F."/>
            <person name="Silar P."/>
            <person name="Natvig D.O."/>
            <person name="Lalanne C."/>
            <person name="Gautier V."/>
            <person name="Ament-Velasquez S.L."/>
            <person name="Kruys A."/>
            <person name="Hutchinson M.I."/>
            <person name="Powell A.J."/>
            <person name="Barry K."/>
            <person name="Miller A.N."/>
            <person name="Grigoriev I.V."/>
            <person name="Debuchy R."/>
            <person name="Gladieux P."/>
            <person name="Hiltunen Thoren M."/>
            <person name="Johannesson H."/>
        </authorList>
    </citation>
    <scope>NUCLEOTIDE SEQUENCE</scope>
    <source>
        <strain evidence="5">PSN243</strain>
    </source>
</reference>
<dbReference type="SUPFAM" id="SSF53474">
    <property type="entry name" value="alpha/beta-Hydrolases"/>
    <property type="match status" value="1"/>
</dbReference>
<dbReference type="EMBL" id="MU865983">
    <property type="protein sequence ID" value="KAK4444026.1"/>
    <property type="molecule type" value="Genomic_DNA"/>
</dbReference>
<dbReference type="SUPFAM" id="SSF52540">
    <property type="entry name" value="P-loop containing nucleoside triphosphate hydrolases"/>
    <property type="match status" value="1"/>
</dbReference>
<dbReference type="InterPro" id="IPR056884">
    <property type="entry name" value="NPHP3-like_N"/>
</dbReference>
<feature type="compositionally biased region" description="Basic and acidic residues" evidence="3">
    <location>
        <begin position="277"/>
        <end position="292"/>
    </location>
</feature>
<dbReference type="InterPro" id="IPR036770">
    <property type="entry name" value="Ankyrin_rpt-contain_sf"/>
</dbReference>
<dbReference type="Gene3D" id="3.40.50.1820">
    <property type="entry name" value="alpha/beta hydrolase"/>
    <property type="match status" value="1"/>
</dbReference>